<evidence type="ECO:0000313" key="3">
    <source>
        <dbReference type="EMBL" id="MDN7242065.1"/>
    </source>
</evidence>
<evidence type="ECO:0000256" key="1">
    <source>
        <dbReference type="SAM" id="Coils"/>
    </source>
</evidence>
<name>A0ABT8N2G0_9BACL</name>
<evidence type="ECO:0008006" key="5">
    <source>
        <dbReference type="Google" id="ProtNLM"/>
    </source>
</evidence>
<reference evidence="3 4" key="1">
    <citation type="submission" date="2023-06" db="EMBL/GenBank/DDBJ databases">
        <title>Novel species in genus Planococcus.</title>
        <authorList>
            <person name="Ning S."/>
        </authorList>
    </citation>
    <scope>NUCLEOTIDE SEQUENCE [LARGE SCALE GENOMIC DNA]</scope>
    <source>
        <strain evidence="3 4">N028</strain>
    </source>
</reference>
<sequence length="142" mass="16053">MFKKSFVAALLSIILAVMAGTSAFAEEPKSPEVEKALVKVEHTNAKIYDEVEKTQVKAQALYEKYLENLNKEQDAAKQEQLIAEYNKDIDALIAKLDEKTQNMTRKGVEKATEAGLTVEVKWVTYRFADREALIDPMVVISW</sequence>
<dbReference type="InterPro" id="IPR024930">
    <property type="entry name" value="Skp_dom_sf"/>
</dbReference>
<feature type="coiled-coil region" evidence="1">
    <location>
        <begin position="59"/>
        <end position="102"/>
    </location>
</feature>
<dbReference type="Proteomes" id="UP001172055">
    <property type="component" value="Unassembled WGS sequence"/>
</dbReference>
<organism evidence="3 4">
    <name type="scientific">Planococcus shixiaomingii</name>
    <dbReference type="NCBI Taxonomy" id="3058393"/>
    <lineage>
        <taxon>Bacteria</taxon>
        <taxon>Bacillati</taxon>
        <taxon>Bacillota</taxon>
        <taxon>Bacilli</taxon>
        <taxon>Bacillales</taxon>
        <taxon>Caryophanaceae</taxon>
        <taxon>Planococcus</taxon>
    </lineage>
</organism>
<feature type="chain" id="PRO_5045369879" description="OmpH family outer membrane protein" evidence="2">
    <location>
        <begin position="20"/>
        <end position="142"/>
    </location>
</feature>
<proteinExistence type="predicted"/>
<keyword evidence="4" id="KW-1185">Reference proteome</keyword>
<accession>A0ABT8N2G0</accession>
<dbReference type="SUPFAM" id="SSF111384">
    <property type="entry name" value="OmpH-like"/>
    <property type="match status" value="1"/>
</dbReference>
<keyword evidence="2" id="KW-0732">Signal</keyword>
<evidence type="ECO:0000256" key="2">
    <source>
        <dbReference type="SAM" id="SignalP"/>
    </source>
</evidence>
<protein>
    <recommendedName>
        <fullName evidence="5">OmpH family outer membrane protein</fullName>
    </recommendedName>
</protein>
<comment type="caution">
    <text evidence="3">The sequence shown here is derived from an EMBL/GenBank/DDBJ whole genome shotgun (WGS) entry which is preliminary data.</text>
</comment>
<evidence type="ECO:0000313" key="4">
    <source>
        <dbReference type="Proteomes" id="UP001172055"/>
    </source>
</evidence>
<dbReference type="RefSeq" id="WP_301723590.1">
    <property type="nucleotide sequence ID" value="NZ_JAUJWV010000001.1"/>
</dbReference>
<dbReference type="EMBL" id="JAUJWV010000001">
    <property type="protein sequence ID" value="MDN7242065.1"/>
    <property type="molecule type" value="Genomic_DNA"/>
</dbReference>
<gene>
    <name evidence="3" type="ORF">QWY14_09660</name>
</gene>
<feature type="signal peptide" evidence="2">
    <location>
        <begin position="1"/>
        <end position="19"/>
    </location>
</feature>
<keyword evidence="1" id="KW-0175">Coiled coil</keyword>